<evidence type="ECO:0000313" key="6">
    <source>
        <dbReference type="EMBL" id="PXX51023.1"/>
    </source>
</evidence>
<dbReference type="Gene3D" id="3.20.20.330">
    <property type="entry name" value="Homocysteine-binding-like domain"/>
    <property type="match status" value="1"/>
</dbReference>
<dbReference type="AlphaFoldDB" id="A0A318JQH7"/>
<accession>A0A318JQH7</accession>
<dbReference type="GO" id="GO:0009086">
    <property type="term" value="P:methionine biosynthetic process"/>
    <property type="evidence" value="ECO:0007669"/>
    <property type="project" value="InterPro"/>
</dbReference>
<dbReference type="EMBL" id="QJKC01000001">
    <property type="protein sequence ID" value="PXX51023.1"/>
    <property type="molecule type" value="Genomic_DNA"/>
</dbReference>
<organism evidence="6 7">
    <name type="scientific">Aquitalea magnusonii</name>
    <dbReference type="NCBI Taxonomy" id="332411"/>
    <lineage>
        <taxon>Bacteria</taxon>
        <taxon>Pseudomonadati</taxon>
        <taxon>Pseudomonadota</taxon>
        <taxon>Betaproteobacteria</taxon>
        <taxon>Neisseriales</taxon>
        <taxon>Chromobacteriaceae</taxon>
        <taxon>Aquitalea</taxon>
    </lineage>
</organism>
<dbReference type="GO" id="GO:0008270">
    <property type="term" value="F:zinc ion binding"/>
    <property type="evidence" value="ECO:0007669"/>
    <property type="project" value="InterPro"/>
</dbReference>
<feature type="binding site" evidence="3 4">
    <location>
        <position position="291"/>
    </location>
    <ligand>
        <name>Zn(2+)</name>
        <dbReference type="ChEBI" id="CHEBI:29105"/>
    </ligand>
</feature>
<dbReference type="InterPro" id="IPR036589">
    <property type="entry name" value="HCY_dom_sf"/>
</dbReference>
<dbReference type="GO" id="GO:0032259">
    <property type="term" value="P:methylation"/>
    <property type="evidence" value="ECO:0007669"/>
    <property type="project" value="UniProtKB-KW"/>
</dbReference>
<gene>
    <name evidence="6" type="ORF">DFR38_10180</name>
</gene>
<dbReference type="Pfam" id="PF02574">
    <property type="entry name" value="S-methyl_trans"/>
    <property type="match status" value="1"/>
</dbReference>
<feature type="binding site" evidence="3 4">
    <location>
        <position position="214"/>
    </location>
    <ligand>
        <name>Zn(2+)</name>
        <dbReference type="ChEBI" id="CHEBI:29105"/>
    </ligand>
</feature>
<keyword evidence="2 4" id="KW-0808">Transferase</keyword>
<dbReference type="InterPro" id="IPR003726">
    <property type="entry name" value="HCY_dom"/>
</dbReference>
<keyword evidence="3 4" id="KW-0479">Metal-binding</keyword>
<dbReference type="InterPro" id="IPR017226">
    <property type="entry name" value="BHMT-like"/>
</dbReference>
<feature type="binding site" evidence="3 4">
    <location>
        <position position="290"/>
    </location>
    <ligand>
        <name>Zn(2+)</name>
        <dbReference type="ChEBI" id="CHEBI:29105"/>
    </ligand>
</feature>
<evidence type="ECO:0000256" key="1">
    <source>
        <dbReference type="ARBA" id="ARBA00022603"/>
    </source>
</evidence>
<evidence type="ECO:0000256" key="4">
    <source>
        <dbReference type="PROSITE-ProRule" id="PRU00333"/>
    </source>
</evidence>
<evidence type="ECO:0000259" key="5">
    <source>
        <dbReference type="PROSITE" id="PS50970"/>
    </source>
</evidence>
<comment type="cofactor">
    <cofactor evidence="3">
        <name>Zn(2+)</name>
        <dbReference type="ChEBI" id="CHEBI:29105"/>
    </cofactor>
    <text evidence="3">Binds 1 zinc ion per subunit.</text>
</comment>
<dbReference type="Proteomes" id="UP000248395">
    <property type="component" value="Unassembled WGS sequence"/>
</dbReference>
<keyword evidence="7" id="KW-1185">Reference proteome</keyword>
<dbReference type="PROSITE" id="PS50970">
    <property type="entry name" value="HCY"/>
    <property type="match status" value="1"/>
</dbReference>
<reference evidence="6 7" key="1">
    <citation type="submission" date="2018-05" db="EMBL/GenBank/DDBJ databases">
        <title>Genomic Encyclopedia of Type Strains, Phase IV (KMG-IV): sequencing the most valuable type-strain genomes for metagenomic binning, comparative biology and taxonomic classification.</title>
        <authorList>
            <person name="Goeker M."/>
        </authorList>
    </citation>
    <scope>NUCLEOTIDE SEQUENCE [LARGE SCALE GENOMIC DNA]</scope>
    <source>
        <strain evidence="6 7">DSM 25134</strain>
    </source>
</reference>
<feature type="domain" description="Hcy-binding" evidence="5">
    <location>
        <begin position="2"/>
        <end position="305"/>
    </location>
</feature>
<protein>
    <submittedName>
        <fullName evidence="6">Homocysteine S-methyltransferase</fullName>
    </submittedName>
</protein>
<keyword evidence="1 4" id="KW-0489">Methyltransferase</keyword>
<dbReference type="PIRSF" id="PIRSF037505">
    <property type="entry name" value="Betaine_HMT"/>
    <property type="match status" value="1"/>
</dbReference>
<dbReference type="PANTHER" id="PTHR11103:SF18">
    <property type="entry name" value="SLR1189 PROTEIN"/>
    <property type="match status" value="1"/>
</dbReference>
<dbReference type="GO" id="GO:0008168">
    <property type="term" value="F:methyltransferase activity"/>
    <property type="evidence" value="ECO:0007669"/>
    <property type="project" value="UniProtKB-UniRule"/>
</dbReference>
<evidence type="ECO:0000256" key="3">
    <source>
        <dbReference type="PIRSR" id="PIRSR037505-2"/>
    </source>
</evidence>
<evidence type="ECO:0000256" key="2">
    <source>
        <dbReference type="ARBA" id="ARBA00022679"/>
    </source>
</evidence>
<dbReference type="PANTHER" id="PTHR11103">
    <property type="entry name" value="SLR1189 PROTEIN"/>
    <property type="match status" value="1"/>
</dbReference>
<dbReference type="SUPFAM" id="SSF82282">
    <property type="entry name" value="Homocysteine S-methyltransferase"/>
    <property type="match status" value="1"/>
</dbReference>
<comment type="caution">
    <text evidence="6">The sequence shown here is derived from an EMBL/GenBank/DDBJ whole genome shotgun (WGS) entry which is preliminary data.</text>
</comment>
<evidence type="ECO:0000313" key="7">
    <source>
        <dbReference type="Proteomes" id="UP000248395"/>
    </source>
</evidence>
<keyword evidence="3 4" id="KW-0862">Zinc</keyword>
<name>A0A318JQH7_9NEIS</name>
<sequence>MGGECMDNIMSQILILDGGMGRELKRIGAPFQQPEWSALALLEGPHFVEQAHDAFVNAGARVITTNSYAVVPFHIGQQRFEQHGERLAALAGELARRSADKASHAVTVAGSLPPALGSYRPDLFNEADSLAIHRVLIAGLAPYVDVWLAETQSSLAEVRAVRQALGEQDKPLWLSFTLQDEDTDAVARLRSGETVSEAVAEAIRLGAAAVLFNCSQPEVMEAALDAANAVLQQQGGQLQLGVYANAFPPTPKDAKANATLDEIRADLTPQNYLGWAERWVGKGAGIVGGCCGITPEHIAALSNSLS</sequence>
<proteinExistence type="predicted"/>